<comment type="subcellular location">
    <subcellularLocation>
        <location evidence="1">Nucleus</location>
    </subcellularLocation>
</comment>
<evidence type="ECO:0000256" key="4">
    <source>
        <dbReference type="ARBA" id="ARBA00023163"/>
    </source>
</evidence>
<feature type="region of interest" description="Disordered" evidence="6">
    <location>
        <begin position="70"/>
        <end position="129"/>
    </location>
</feature>
<evidence type="ECO:0000256" key="3">
    <source>
        <dbReference type="ARBA" id="ARBA00023125"/>
    </source>
</evidence>
<keyword evidence="4" id="KW-0804">Transcription</keyword>
<feature type="compositionally biased region" description="Low complexity" evidence="6">
    <location>
        <begin position="82"/>
        <end position="95"/>
    </location>
</feature>
<reference evidence="8" key="1">
    <citation type="submission" date="2018-05" db="EMBL/GenBank/DDBJ databases">
        <title>Draft genome of Mucuna pruriens seed.</title>
        <authorList>
            <person name="Nnadi N.E."/>
            <person name="Vos R."/>
            <person name="Hasami M.H."/>
            <person name="Devisetty U.K."/>
            <person name="Aguiy J.C."/>
        </authorList>
    </citation>
    <scope>NUCLEOTIDE SEQUENCE [LARGE SCALE GENOMIC DNA]</scope>
    <source>
        <strain evidence="8">JCA_2017</strain>
    </source>
</reference>
<keyword evidence="5" id="KW-0539">Nucleus</keyword>
<evidence type="ECO:0000313" key="8">
    <source>
        <dbReference type="EMBL" id="RDX61719.1"/>
    </source>
</evidence>
<dbReference type="PANTHER" id="PTHR31140:SF73">
    <property type="entry name" value="B3 DOMAIN-CONTAINING TRANSCRIPTION FACTOR FUS3"/>
    <property type="match status" value="1"/>
</dbReference>
<protein>
    <submittedName>
        <fullName evidence="8">B3 domain-containing transcription factor FUS3</fullName>
    </submittedName>
</protein>
<keyword evidence="3" id="KW-0238">DNA-binding</keyword>
<comment type="caution">
    <text evidence="8">The sequence shown here is derived from an EMBL/GenBank/DDBJ whole genome shotgun (WGS) entry which is preliminary data.</text>
</comment>
<feature type="domain" description="TF-B3" evidence="7">
    <location>
        <begin position="165"/>
        <end position="267"/>
    </location>
</feature>
<feature type="compositionally biased region" description="Basic residues" evidence="6">
    <location>
        <begin position="70"/>
        <end position="81"/>
    </location>
</feature>
<keyword evidence="2" id="KW-0805">Transcription regulation</keyword>
<dbReference type="GO" id="GO:0003677">
    <property type="term" value="F:DNA binding"/>
    <property type="evidence" value="ECO:0007669"/>
    <property type="project" value="UniProtKB-KW"/>
</dbReference>
<dbReference type="Pfam" id="PF02362">
    <property type="entry name" value="B3"/>
    <property type="match status" value="1"/>
</dbReference>
<evidence type="ECO:0000256" key="2">
    <source>
        <dbReference type="ARBA" id="ARBA00023015"/>
    </source>
</evidence>
<dbReference type="SUPFAM" id="SSF101936">
    <property type="entry name" value="DNA-binding pseudobarrel domain"/>
    <property type="match status" value="1"/>
</dbReference>
<evidence type="ECO:0000256" key="1">
    <source>
        <dbReference type="ARBA" id="ARBA00004123"/>
    </source>
</evidence>
<dbReference type="Gene3D" id="2.40.330.10">
    <property type="entry name" value="DNA-binding pseudobarrel domain"/>
    <property type="match status" value="1"/>
</dbReference>
<name>A0A371E6T0_MUCPR</name>
<dbReference type="GO" id="GO:0005634">
    <property type="term" value="C:nucleus"/>
    <property type="evidence" value="ECO:0007669"/>
    <property type="project" value="UniProtKB-SubCell"/>
</dbReference>
<feature type="non-terminal residue" evidence="8">
    <location>
        <position position="1"/>
    </location>
</feature>
<dbReference type="InterPro" id="IPR015300">
    <property type="entry name" value="DNA-bd_pseudobarrel_sf"/>
</dbReference>
<gene>
    <name evidence="8" type="primary">FUS3</name>
    <name evidence="8" type="ORF">CR513_60028</name>
</gene>
<dbReference type="CDD" id="cd10017">
    <property type="entry name" value="B3_DNA"/>
    <property type="match status" value="1"/>
</dbReference>
<evidence type="ECO:0000256" key="6">
    <source>
        <dbReference type="SAM" id="MobiDB-lite"/>
    </source>
</evidence>
<sequence>MMNQRQREKLLHKTETCGLVAGVGAELGIVTGPGDNNNVSSISQSNGSGRIHDDNHLGLVAAVTTFGTVQRKKRTMTRQRRSTTTNTYPTLLHLNNNKHKPLRFPPLSPSASSHVPLPSPPPDKPSTTLPQARVSYHPLLFFSNLFLSPLSRSHEIDHRRLRFLFQKELKNSDVSSLRRMILPKKAAEAFLPALDSKEGIIMSMDDIDGLHVWSFKYRFWPNNNSRMYVLENTGDFVNTHGLRFGDSIMVYQDIQNNNYVIQAKRASDRDEFMEETSDTINDIFLSDFEVNKPGCFNVTYPPVNDTGMSFIYDTTFSNDSPLDFLGGSMTNFSRIGPVETFGSVENLSLDDFY</sequence>
<dbReference type="PANTHER" id="PTHR31140">
    <property type="entry name" value="B3 DOMAIN-CONTAINING TRANSCRIPTION FACTOR ABI3"/>
    <property type="match status" value="1"/>
</dbReference>
<evidence type="ECO:0000256" key="5">
    <source>
        <dbReference type="ARBA" id="ARBA00023242"/>
    </source>
</evidence>
<dbReference type="InterPro" id="IPR003340">
    <property type="entry name" value="B3_DNA-bd"/>
</dbReference>
<evidence type="ECO:0000313" key="9">
    <source>
        <dbReference type="Proteomes" id="UP000257109"/>
    </source>
</evidence>
<evidence type="ECO:0000259" key="7">
    <source>
        <dbReference type="PROSITE" id="PS50863"/>
    </source>
</evidence>
<organism evidence="8 9">
    <name type="scientific">Mucuna pruriens</name>
    <name type="common">Velvet bean</name>
    <name type="synonym">Dolichos pruriens</name>
    <dbReference type="NCBI Taxonomy" id="157652"/>
    <lineage>
        <taxon>Eukaryota</taxon>
        <taxon>Viridiplantae</taxon>
        <taxon>Streptophyta</taxon>
        <taxon>Embryophyta</taxon>
        <taxon>Tracheophyta</taxon>
        <taxon>Spermatophyta</taxon>
        <taxon>Magnoliopsida</taxon>
        <taxon>eudicotyledons</taxon>
        <taxon>Gunneridae</taxon>
        <taxon>Pentapetalae</taxon>
        <taxon>rosids</taxon>
        <taxon>fabids</taxon>
        <taxon>Fabales</taxon>
        <taxon>Fabaceae</taxon>
        <taxon>Papilionoideae</taxon>
        <taxon>50 kb inversion clade</taxon>
        <taxon>NPAAA clade</taxon>
        <taxon>indigoferoid/millettioid clade</taxon>
        <taxon>Phaseoleae</taxon>
        <taxon>Mucuna</taxon>
    </lineage>
</organism>
<dbReference type="Proteomes" id="UP000257109">
    <property type="component" value="Unassembled WGS sequence"/>
</dbReference>
<dbReference type="AlphaFoldDB" id="A0A371E6T0"/>
<dbReference type="OrthoDB" id="757982at2759"/>
<dbReference type="PROSITE" id="PS50863">
    <property type="entry name" value="B3"/>
    <property type="match status" value="1"/>
</dbReference>
<dbReference type="GO" id="GO:0003700">
    <property type="term" value="F:DNA-binding transcription factor activity"/>
    <property type="evidence" value="ECO:0007669"/>
    <property type="project" value="InterPro"/>
</dbReference>
<dbReference type="SMART" id="SM01019">
    <property type="entry name" value="B3"/>
    <property type="match status" value="1"/>
</dbReference>
<dbReference type="EMBL" id="QJKJ01015966">
    <property type="protein sequence ID" value="RDX61719.1"/>
    <property type="molecule type" value="Genomic_DNA"/>
</dbReference>
<accession>A0A371E6T0</accession>
<dbReference type="InterPro" id="IPR044800">
    <property type="entry name" value="LEC2-like"/>
</dbReference>
<keyword evidence="9" id="KW-1185">Reference proteome</keyword>
<proteinExistence type="predicted"/>
<dbReference type="STRING" id="157652.A0A371E6T0"/>